<accession>A0A1M2VMW3</accession>
<gene>
    <name evidence="10" type="ORF">TRAPUB_149</name>
</gene>
<dbReference type="GO" id="GO:0097354">
    <property type="term" value="P:prenylation"/>
    <property type="evidence" value="ECO:0007669"/>
    <property type="project" value="UniProtKB-UniRule"/>
</dbReference>
<dbReference type="AlphaFoldDB" id="A0A1M2VMW3"/>
<dbReference type="GO" id="GO:0004663">
    <property type="term" value="F:Rab geranylgeranyltransferase activity"/>
    <property type="evidence" value="ECO:0007669"/>
    <property type="project" value="UniProtKB-UniRule"/>
</dbReference>
<evidence type="ECO:0000256" key="5">
    <source>
        <dbReference type="ARBA" id="ARBA00022679"/>
    </source>
</evidence>
<evidence type="ECO:0000256" key="6">
    <source>
        <dbReference type="ARBA" id="ARBA00022737"/>
    </source>
</evidence>
<comment type="similarity">
    <text evidence="1 9">Belongs to the protein prenyltransferase subunit alpha family.</text>
</comment>
<evidence type="ECO:0000256" key="2">
    <source>
        <dbReference type="ARBA" id="ARBA00012656"/>
    </source>
</evidence>
<keyword evidence="5 9" id="KW-0808">Transferase</keyword>
<evidence type="ECO:0000313" key="11">
    <source>
        <dbReference type="Proteomes" id="UP000184267"/>
    </source>
</evidence>
<protein>
    <recommendedName>
        <fullName evidence="3 9">Geranylgeranyl transferase type-2 subunit alpha</fullName>
        <ecNumber evidence="2 9">2.5.1.60</ecNumber>
    </recommendedName>
    <alternativeName>
        <fullName evidence="7 9">Geranylgeranyl transferase type II subunit alpha</fullName>
    </alternativeName>
</protein>
<comment type="catalytic activity">
    <reaction evidence="8 9">
        <text>geranylgeranyl diphosphate + L-cysteinyl-[protein] = S-geranylgeranyl-L-cysteinyl-[protein] + diphosphate</text>
        <dbReference type="Rhea" id="RHEA:21240"/>
        <dbReference type="Rhea" id="RHEA-COMP:10131"/>
        <dbReference type="Rhea" id="RHEA-COMP:11537"/>
        <dbReference type="ChEBI" id="CHEBI:29950"/>
        <dbReference type="ChEBI" id="CHEBI:33019"/>
        <dbReference type="ChEBI" id="CHEBI:57533"/>
        <dbReference type="ChEBI" id="CHEBI:86021"/>
        <dbReference type="EC" id="2.5.1.60"/>
    </reaction>
</comment>
<dbReference type="InterPro" id="IPR002088">
    <property type="entry name" value="Prenyl_trans_a"/>
</dbReference>
<evidence type="ECO:0000256" key="7">
    <source>
        <dbReference type="ARBA" id="ARBA00031267"/>
    </source>
</evidence>
<dbReference type="PANTHER" id="PTHR11129">
    <property type="entry name" value="PROTEIN FARNESYLTRANSFERASE ALPHA SUBUNIT/RAB GERANYLGERANYL TRANSFERASE ALPHA SUBUNIT"/>
    <property type="match status" value="1"/>
</dbReference>
<organism evidence="10 11">
    <name type="scientific">Trametes pubescens</name>
    <name type="common">White-rot fungus</name>
    <dbReference type="NCBI Taxonomy" id="154538"/>
    <lineage>
        <taxon>Eukaryota</taxon>
        <taxon>Fungi</taxon>
        <taxon>Dikarya</taxon>
        <taxon>Basidiomycota</taxon>
        <taxon>Agaricomycotina</taxon>
        <taxon>Agaricomycetes</taxon>
        <taxon>Polyporales</taxon>
        <taxon>Polyporaceae</taxon>
        <taxon>Trametes</taxon>
    </lineage>
</organism>
<dbReference type="PROSITE" id="PS51147">
    <property type="entry name" value="PFTA"/>
    <property type="match status" value="5"/>
</dbReference>
<dbReference type="OMA" id="RKFPKCY"/>
<dbReference type="PANTHER" id="PTHR11129:SF2">
    <property type="entry name" value="GERANYLGERANYL TRANSFERASE TYPE-2 SUBUNIT ALPHA"/>
    <property type="match status" value="1"/>
</dbReference>
<keyword evidence="4 9" id="KW-0637">Prenyltransferase</keyword>
<evidence type="ECO:0000256" key="3">
    <source>
        <dbReference type="ARBA" id="ARBA00014772"/>
    </source>
</evidence>
<dbReference type="STRING" id="154538.A0A1M2VMW3"/>
<dbReference type="FunFam" id="1.25.40.120:FF:000035">
    <property type="entry name" value="Geranylgeranyl transferase type-2 subunit alpha"/>
    <property type="match status" value="1"/>
</dbReference>
<evidence type="ECO:0000313" key="10">
    <source>
        <dbReference type="EMBL" id="OJT08939.1"/>
    </source>
</evidence>
<evidence type="ECO:0000256" key="8">
    <source>
        <dbReference type="ARBA" id="ARBA00047658"/>
    </source>
</evidence>
<sequence length="360" mass="42309">MLTDVQHGIKQVKYSREALAAKKERERAKLTEYQSLTAAVLARVSSDCDGTTTPSLYEPALAQRKERSWTSESFDLTTKLLHVNPEFYTVWNYRRNILLNGLFPERTPTQINDLLSDDLSLTTAFLKQHPKVYWIWNHRQWCLQQVPDGPSEADPNGWRQSYWNKELYVVEKMLDADPRNFHAWTYRRYVLAQMPIKRTEQSELAYTKRKIEANFSNFSAWHQRSKVLTSLWASGKLDKAKSSQEEFDLVQNAMYTDPNDQSVWIYHRWLIGPGDDRDILEREIVSIQELLDEQPDSKWCMESLVFYKRLLLNRYGDVMPSEGKRDLGNECLDLLSKLQDIDPDRRQRYADLAHDALHVQ</sequence>
<dbReference type="SUPFAM" id="SSF48439">
    <property type="entry name" value="Protein prenylyltransferase"/>
    <property type="match status" value="1"/>
</dbReference>
<dbReference type="Pfam" id="PF01239">
    <property type="entry name" value="PPTA"/>
    <property type="match status" value="5"/>
</dbReference>
<dbReference type="GO" id="GO:0005968">
    <property type="term" value="C:Rab-protein geranylgeranyltransferase complex"/>
    <property type="evidence" value="ECO:0007669"/>
    <property type="project" value="TreeGrafter"/>
</dbReference>
<comment type="caution">
    <text evidence="10">The sequence shown here is derived from an EMBL/GenBank/DDBJ whole genome shotgun (WGS) entry which is preliminary data.</text>
</comment>
<keyword evidence="6" id="KW-0677">Repeat</keyword>
<keyword evidence="11" id="KW-1185">Reference proteome</keyword>
<dbReference type="Proteomes" id="UP000184267">
    <property type="component" value="Unassembled WGS sequence"/>
</dbReference>
<evidence type="ECO:0000256" key="1">
    <source>
        <dbReference type="ARBA" id="ARBA00006734"/>
    </source>
</evidence>
<dbReference type="EC" id="2.5.1.60" evidence="2 9"/>
<dbReference type="OrthoDB" id="1658at2759"/>
<reference evidence="10 11" key="1">
    <citation type="submission" date="2016-10" db="EMBL/GenBank/DDBJ databases">
        <title>Genome sequence of the basidiomycete white-rot fungus Trametes pubescens.</title>
        <authorList>
            <person name="Makela M.R."/>
            <person name="Granchi Z."/>
            <person name="Peng M."/>
            <person name="De Vries R.P."/>
            <person name="Grigoriev I."/>
            <person name="Riley R."/>
            <person name="Hilden K."/>
        </authorList>
    </citation>
    <scope>NUCLEOTIDE SEQUENCE [LARGE SCALE GENOMIC DNA]</scope>
    <source>
        <strain evidence="10 11">FBCC735</strain>
    </source>
</reference>
<proteinExistence type="inferred from homology"/>
<dbReference type="Gene3D" id="1.25.40.120">
    <property type="entry name" value="Protein prenylyltransferase"/>
    <property type="match status" value="1"/>
</dbReference>
<evidence type="ECO:0000256" key="9">
    <source>
        <dbReference type="RuleBase" id="RU367120"/>
    </source>
</evidence>
<dbReference type="EMBL" id="MNAD01000992">
    <property type="protein sequence ID" value="OJT08939.1"/>
    <property type="molecule type" value="Genomic_DNA"/>
</dbReference>
<evidence type="ECO:0000256" key="4">
    <source>
        <dbReference type="ARBA" id="ARBA00022602"/>
    </source>
</evidence>
<comment type="function">
    <text evidence="9">Catalyzes the transfer of a geranyl-geranyl moiety from geranyl-geranyl pyrophosphate to cysteines occuring in specific C-terminal amino acid sequences.</text>
</comment>
<name>A0A1M2VMW3_TRAPU</name>